<gene>
    <name evidence="3" type="ORF">E2553_43320</name>
</gene>
<protein>
    <submittedName>
        <fullName evidence="3">Aminopeptidase P family protein</fullName>
    </submittedName>
</protein>
<dbReference type="AlphaFoldDB" id="A0A4Y8MGJ8"/>
<evidence type="ECO:0000313" key="4">
    <source>
        <dbReference type="Proteomes" id="UP000297385"/>
    </source>
</evidence>
<dbReference type="Pfam" id="PF01321">
    <property type="entry name" value="Creatinase_N"/>
    <property type="match status" value="1"/>
</dbReference>
<reference evidence="3 4" key="1">
    <citation type="submission" date="2019-03" db="EMBL/GenBank/DDBJ databases">
        <title>Complete Genome Sequence of Paraburkholderia dipogonis ICMP 19430T, a Nitrogen-fixing Symbiont of the South African Invasive Legume Dipogon lignosus in New Zealand.</title>
        <authorList>
            <person name="De Meyer S.E."/>
        </authorList>
    </citation>
    <scope>NUCLEOTIDE SEQUENCE [LARGE SCALE GENOMIC DNA]</scope>
    <source>
        <strain evidence="3 4">ICMP 19430</strain>
    </source>
</reference>
<dbReference type="InterPro" id="IPR029149">
    <property type="entry name" value="Creatin/AminoP/Spt16_N"/>
</dbReference>
<dbReference type="GO" id="GO:0004177">
    <property type="term" value="F:aminopeptidase activity"/>
    <property type="evidence" value="ECO:0007669"/>
    <property type="project" value="UniProtKB-KW"/>
</dbReference>
<comment type="caution">
    <text evidence="3">The sequence shown here is derived from an EMBL/GenBank/DDBJ whole genome shotgun (WGS) entry which is preliminary data.</text>
</comment>
<dbReference type="Gene3D" id="3.40.350.10">
    <property type="entry name" value="Creatinase/prolidase N-terminal domain"/>
    <property type="match status" value="1"/>
</dbReference>
<dbReference type="InterPro" id="IPR000994">
    <property type="entry name" value="Pept_M24"/>
</dbReference>
<dbReference type="Pfam" id="PF00557">
    <property type="entry name" value="Peptidase_M24"/>
    <property type="match status" value="1"/>
</dbReference>
<dbReference type="PANTHER" id="PTHR46112:SF2">
    <property type="entry name" value="XAA-PRO AMINOPEPTIDASE P-RELATED"/>
    <property type="match status" value="1"/>
</dbReference>
<sequence>MMTEATRISDINVGMTLPPAPDVPLAELEQRLSRVRYEMERSQLDAIVLTDIKNVQYFTDFFTLSWMYKARPVFALLTADDLIVIGSKTEQKNISYKPRSFNAVYYHGYLSEGVAALSETVQAHFGGRTVRLGIDYGQDMTGLGSLEMITTLSGLSAGGKVTDATPTLWKVRLIKSDFEANLKKTAFAIVNDAFDRTIADAYLGMTEIELYRRMQAQMFLNGAEKADPIAMLFAKGDFVYSRPPSDRRLEKGHYVWTDFRATYGGYPADRNRTARGGQPSDWEIETYSAVRELTHTLCRSVKAGMTCADVYANFASMWKELDVGQVYTAVTRIGHGGGFDVTEPPSLSATDTTVIEPGMIFHIEPKLEREGAVFQFEEVVYVRENGIEFLSELSPAAIPVIS</sequence>
<proteinExistence type="predicted"/>
<dbReference type="Proteomes" id="UP000297385">
    <property type="component" value="Unassembled WGS sequence"/>
</dbReference>
<accession>A0A4Y8MGJ8</accession>
<dbReference type="EMBL" id="SNVI01000008">
    <property type="protein sequence ID" value="TFE36561.1"/>
    <property type="molecule type" value="Genomic_DNA"/>
</dbReference>
<keyword evidence="3" id="KW-0645">Protease</keyword>
<dbReference type="CDD" id="cd01066">
    <property type="entry name" value="APP_MetAP"/>
    <property type="match status" value="1"/>
</dbReference>
<dbReference type="InterPro" id="IPR036005">
    <property type="entry name" value="Creatinase/aminopeptidase-like"/>
</dbReference>
<evidence type="ECO:0000259" key="2">
    <source>
        <dbReference type="Pfam" id="PF01321"/>
    </source>
</evidence>
<keyword evidence="3" id="KW-0031">Aminopeptidase</keyword>
<dbReference type="InterPro" id="IPR050659">
    <property type="entry name" value="Peptidase_M24B"/>
</dbReference>
<feature type="domain" description="Creatinase N-terminal" evidence="2">
    <location>
        <begin position="31"/>
        <end position="174"/>
    </location>
</feature>
<organism evidence="3 4">
    <name type="scientific">Paraburkholderia dipogonis</name>
    <dbReference type="NCBI Taxonomy" id="1211383"/>
    <lineage>
        <taxon>Bacteria</taxon>
        <taxon>Pseudomonadati</taxon>
        <taxon>Pseudomonadota</taxon>
        <taxon>Betaproteobacteria</taxon>
        <taxon>Burkholderiales</taxon>
        <taxon>Burkholderiaceae</taxon>
        <taxon>Paraburkholderia</taxon>
    </lineage>
</organism>
<dbReference type="SUPFAM" id="SSF53092">
    <property type="entry name" value="Creatinase/prolidase N-terminal domain"/>
    <property type="match status" value="1"/>
</dbReference>
<keyword evidence="3" id="KW-0378">Hydrolase</keyword>
<dbReference type="SUPFAM" id="SSF55920">
    <property type="entry name" value="Creatinase/aminopeptidase"/>
    <property type="match status" value="1"/>
</dbReference>
<feature type="domain" description="Peptidase M24" evidence="1">
    <location>
        <begin position="184"/>
        <end position="384"/>
    </location>
</feature>
<evidence type="ECO:0000313" key="3">
    <source>
        <dbReference type="EMBL" id="TFE36561.1"/>
    </source>
</evidence>
<dbReference type="PANTHER" id="PTHR46112">
    <property type="entry name" value="AMINOPEPTIDASE"/>
    <property type="match status" value="1"/>
</dbReference>
<dbReference type="InterPro" id="IPR000587">
    <property type="entry name" value="Creatinase_N"/>
</dbReference>
<dbReference type="Gene3D" id="3.90.230.10">
    <property type="entry name" value="Creatinase/methionine aminopeptidase superfamily"/>
    <property type="match status" value="1"/>
</dbReference>
<name>A0A4Y8MGJ8_9BURK</name>
<evidence type="ECO:0000259" key="1">
    <source>
        <dbReference type="Pfam" id="PF00557"/>
    </source>
</evidence>